<evidence type="ECO:0000256" key="7">
    <source>
        <dbReference type="SAM" id="MobiDB-lite"/>
    </source>
</evidence>
<dbReference type="InterPro" id="IPR017941">
    <property type="entry name" value="Rieske_2Fe-2S"/>
</dbReference>
<proteinExistence type="predicted"/>
<dbReference type="eggNOG" id="COG0723">
    <property type="taxonomic scope" value="Bacteria"/>
</dbReference>
<sequence>MDRRTFLSWVGVGTLASSLPVVLAACTSSDSPEASSPEGSDTAESAAPATTADGFTEVGKLADLESNGSVVMEDFGGAPLLVIFNPDDKTKVVAFKNQCTHSQCPVDWNAEEGTLDCPCHGSKFKADGTVTNGPAKDSLPTYEAKVDGDAILVKAG</sequence>
<keyword evidence="3" id="KW-0408">Iron</keyword>
<feature type="domain" description="Rieske" evidence="9">
    <location>
        <begin position="56"/>
        <end position="153"/>
    </location>
</feature>
<dbReference type="EMBL" id="CP000828">
    <property type="protein sequence ID" value="ABW28673.1"/>
    <property type="molecule type" value="Genomic_DNA"/>
</dbReference>
<keyword evidence="4" id="KW-0411">Iron-sulfur</keyword>
<comment type="cofactor">
    <cofactor evidence="6">
        <name>[2Fe-2S] cluster</name>
        <dbReference type="ChEBI" id="CHEBI:190135"/>
    </cofactor>
</comment>
<dbReference type="PROSITE" id="PS51296">
    <property type="entry name" value="RIESKE"/>
    <property type="match status" value="1"/>
</dbReference>
<dbReference type="InterPro" id="IPR036922">
    <property type="entry name" value="Rieske_2Fe-2S_sf"/>
</dbReference>
<feature type="region of interest" description="Disordered" evidence="7">
    <location>
        <begin position="28"/>
        <end position="52"/>
    </location>
</feature>
<gene>
    <name evidence="10" type="ordered locus">AM1_3682</name>
</gene>
<dbReference type="GO" id="GO:0016705">
    <property type="term" value="F:oxidoreductase activity, acting on paired donors, with incorporation or reduction of molecular oxygen"/>
    <property type="evidence" value="ECO:0007669"/>
    <property type="project" value="UniProtKB-ARBA"/>
</dbReference>
<dbReference type="Gene3D" id="2.102.10.10">
    <property type="entry name" value="Rieske [2Fe-2S] iron-sulphur domain"/>
    <property type="match status" value="1"/>
</dbReference>
<keyword evidence="11" id="KW-1185">Reference proteome</keyword>
<dbReference type="Proteomes" id="UP000000268">
    <property type="component" value="Chromosome"/>
</dbReference>
<dbReference type="GO" id="GO:0004497">
    <property type="term" value="F:monooxygenase activity"/>
    <property type="evidence" value="ECO:0007669"/>
    <property type="project" value="UniProtKB-ARBA"/>
</dbReference>
<dbReference type="OrthoDB" id="9767869at2"/>
<dbReference type="InterPro" id="IPR014349">
    <property type="entry name" value="Rieske_Fe-S_prot"/>
</dbReference>
<dbReference type="Pfam" id="PF00355">
    <property type="entry name" value="Rieske"/>
    <property type="match status" value="1"/>
</dbReference>
<keyword evidence="1" id="KW-0001">2Fe-2S</keyword>
<keyword evidence="5" id="KW-1015">Disulfide bond</keyword>
<dbReference type="AlphaFoldDB" id="B0C4C9"/>
<accession>B0C4C9</accession>
<evidence type="ECO:0000256" key="6">
    <source>
        <dbReference type="ARBA" id="ARBA00034078"/>
    </source>
</evidence>
<evidence type="ECO:0000256" key="4">
    <source>
        <dbReference type="ARBA" id="ARBA00023014"/>
    </source>
</evidence>
<evidence type="ECO:0000313" key="11">
    <source>
        <dbReference type="Proteomes" id="UP000000268"/>
    </source>
</evidence>
<evidence type="ECO:0000256" key="3">
    <source>
        <dbReference type="ARBA" id="ARBA00023004"/>
    </source>
</evidence>
<feature type="signal peptide" evidence="8">
    <location>
        <begin position="1"/>
        <end position="24"/>
    </location>
</feature>
<feature type="chain" id="PRO_5002748000" evidence="8">
    <location>
        <begin position="25"/>
        <end position="156"/>
    </location>
</feature>
<dbReference type="RefSeq" id="WP_010469708.1">
    <property type="nucleotide sequence ID" value="NC_009925.1"/>
</dbReference>
<dbReference type="SUPFAM" id="SSF50022">
    <property type="entry name" value="ISP domain"/>
    <property type="match status" value="1"/>
</dbReference>
<name>B0C4C9_ACAM1</name>
<dbReference type="GO" id="GO:0016020">
    <property type="term" value="C:membrane"/>
    <property type="evidence" value="ECO:0007669"/>
    <property type="project" value="InterPro"/>
</dbReference>
<feature type="compositionally biased region" description="Polar residues" evidence="7">
    <location>
        <begin position="28"/>
        <end position="43"/>
    </location>
</feature>
<evidence type="ECO:0000313" key="10">
    <source>
        <dbReference type="EMBL" id="ABW28673.1"/>
    </source>
</evidence>
<dbReference type="HOGENOM" id="CLU_055690_1_1_3"/>
<reference evidence="10 11" key="1">
    <citation type="journal article" date="2008" name="Proc. Natl. Acad. Sci. U.S.A.">
        <title>Niche adaptation and genome expansion in the chlorophyll d-producing cyanobacterium Acaryochloris marina.</title>
        <authorList>
            <person name="Swingley W.D."/>
            <person name="Chen M."/>
            <person name="Cheung P.C."/>
            <person name="Conrad A.L."/>
            <person name="Dejesa L.C."/>
            <person name="Hao J."/>
            <person name="Honchak B.M."/>
            <person name="Karbach L.E."/>
            <person name="Kurdoglu A."/>
            <person name="Lahiri S."/>
            <person name="Mastrian S.D."/>
            <person name="Miyashita H."/>
            <person name="Page L."/>
            <person name="Ramakrishna P."/>
            <person name="Satoh S."/>
            <person name="Sattley W.M."/>
            <person name="Shimada Y."/>
            <person name="Taylor H.L."/>
            <person name="Tomo T."/>
            <person name="Tsuchiya T."/>
            <person name="Wang Z.T."/>
            <person name="Raymond J."/>
            <person name="Mimuro M."/>
            <person name="Blankenship R.E."/>
            <person name="Touchman J.W."/>
        </authorList>
    </citation>
    <scope>NUCLEOTIDE SEQUENCE [LARGE SCALE GENOMIC DNA]</scope>
    <source>
        <strain evidence="11">MBIC 11017</strain>
    </source>
</reference>
<protein>
    <submittedName>
        <fullName evidence="10">Short putative Rieske iron sulfur protein</fullName>
    </submittedName>
</protein>
<dbReference type="GO" id="GO:0046872">
    <property type="term" value="F:metal ion binding"/>
    <property type="evidence" value="ECO:0007669"/>
    <property type="project" value="UniProtKB-KW"/>
</dbReference>
<organism evidence="10 11">
    <name type="scientific">Acaryochloris marina (strain MBIC 11017)</name>
    <dbReference type="NCBI Taxonomy" id="329726"/>
    <lineage>
        <taxon>Bacteria</taxon>
        <taxon>Bacillati</taxon>
        <taxon>Cyanobacteriota</taxon>
        <taxon>Cyanophyceae</taxon>
        <taxon>Acaryochloridales</taxon>
        <taxon>Acaryochloridaceae</taxon>
        <taxon>Acaryochloris</taxon>
    </lineage>
</organism>
<dbReference type="GO" id="GO:0051537">
    <property type="term" value="F:2 iron, 2 sulfur cluster binding"/>
    <property type="evidence" value="ECO:0007669"/>
    <property type="project" value="UniProtKB-KW"/>
</dbReference>
<evidence type="ECO:0000256" key="2">
    <source>
        <dbReference type="ARBA" id="ARBA00022723"/>
    </source>
</evidence>
<dbReference type="PANTHER" id="PTHR10134">
    <property type="entry name" value="CYTOCHROME B-C1 COMPLEX SUBUNIT RIESKE, MITOCHONDRIAL"/>
    <property type="match status" value="1"/>
</dbReference>
<dbReference type="InterPro" id="IPR005805">
    <property type="entry name" value="Rieske_Fe-S_prot_C"/>
</dbReference>
<evidence type="ECO:0000256" key="5">
    <source>
        <dbReference type="ARBA" id="ARBA00023157"/>
    </source>
</evidence>
<keyword evidence="8" id="KW-0732">Signal</keyword>
<evidence type="ECO:0000256" key="1">
    <source>
        <dbReference type="ARBA" id="ARBA00022714"/>
    </source>
</evidence>
<dbReference type="CDD" id="cd03467">
    <property type="entry name" value="Rieske"/>
    <property type="match status" value="1"/>
</dbReference>
<dbReference type="PROSITE" id="PS51257">
    <property type="entry name" value="PROKAR_LIPOPROTEIN"/>
    <property type="match status" value="1"/>
</dbReference>
<keyword evidence="2" id="KW-0479">Metal-binding</keyword>
<evidence type="ECO:0000259" key="9">
    <source>
        <dbReference type="PROSITE" id="PS51296"/>
    </source>
</evidence>
<dbReference type="PRINTS" id="PR00162">
    <property type="entry name" value="RIESKE"/>
</dbReference>
<dbReference type="STRING" id="329726.AM1_3682"/>
<evidence type="ECO:0000256" key="8">
    <source>
        <dbReference type="SAM" id="SignalP"/>
    </source>
</evidence>
<dbReference type="KEGG" id="amr:AM1_3682"/>